<comment type="subcellular location">
    <subcellularLocation>
        <location evidence="1">Membrane</location>
        <topology evidence="1">Multi-pass membrane protein</topology>
    </subcellularLocation>
</comment>
<dbReference type="Gene3D" id="1.20.1250.20">
    <property type="entry name" value="MFS general substrate transporter like domains"/>
    <property type="match status" value="1"/>
</dbReference>
<feature type="transmembrane region" description="Helical" evidence="8">
    <location>
        <begin position="156"/>
        <end position="176"/>
    </location>
</feature>
<feature type="compositionally biased region" description="Polar residues" evidence="7">
    <location>
        <begin position="54"/>
        <end position="66"/>
    </location>
</feature>
<dbReference type="eggNOG" id="KOG0255">
    <property type="taxonomic scope" value="Eukaryota"/>
</dbReference>
<dbReference type="Proteomes" id="UP000000707">
    <property type="component" value="Unassembled WGS sequence"/>
</dbReference>
<keyword evidence="5 8" id="KW-0472">Membrane</keyword>
<dbReference type="CDD" id="cd17323">
    <property type="entry name" value="MFS_Tpo1_MDR_like"/>
    <property type="match status" value="1"/>
</dbReference>
<evidence type="ECO:0000256" key="7">
    <source>
        <dbReference type="SAM" id="MobiDB-lite"/>
    </source>
</evidence>
<dbReference type="AlphaFoldDB" id="G3B071"/>
<evidence type="ECO:0000313" key="10">
    <source>
        <dbReference type="EMBL" id="EGV65333.1"/>
    </source>
</evidence>
<keyword evidence="11" id="KW-1185">Reference proteome</keyword>
<evidence type="ECO:0000256" key="6">
    <source>
        <dbReference type="ARBA" id="ARBA00038347"/>
    </source>
</evidence>
<dbReference type="GeneID" id="18248712"/>
<accession>G3B071</accession>
<dbReference type="FunFam" id="1.20.1720.10:FF:000009">
    <property type="entry name" value="MFS multidrug transporter"/>
    <property type="match status" value="1"/>
</dbReference>
<keyword evidence="2" id="KW-0813">Transport</keyword>
<name>G3B071_CANTC</name>
<evidence type="ECO:0000256" key="5">
    <source>
        <dbReference type="ARBA" id="ARBA00023136"/>
    </source>
</evidence>
<dbReference type="Gene3D" id="1.20.1720.10">
    <property type="entry name" value="Multidrug resistance protein D"/>
    <property type="match status" value="1"/>
</dbReference>
<feature type="domain" description="Major facilitator superfamily (MFS) profile" evidence="9">
    <location>
        <begin position="122"/>
        <end position="634"/>
    </location>
</feature>
<dbReference type="Pfam" id="PF07690">
    <property type="entry name" value="MFS_1"/>
    <property type="match status" value="1"/>
</dbReference>
<dbReference type="HOGENOM" id="CLU_008455_8_5_1"/>
<feature type="transmembrane region" description="Helical" evidence="8">
    <location>
        <begin position="251"/>
        <end position="272"/>
    </location>
</feature>
<evidence type="ECO:0000256" key="3">
    <source>
        <dbReference type="ARBA" id="ARBA00022692"/>
    </source>
</evidence>
<dbReference type="SUPFAM" id="SSF103473">
    <property type="entry name" value="MFS general substrate transporter"/>
    <property type="match status" value="1"/>
</dbReference>
<feature type="transmembrane region" description="Helical" evidence="8">
    <location>
        <begin position="428"/>
        <end position="452"/>
    </location>
</feature>
<keyword evidence="3 8" id="KW-0812">Transmembrane</keyword>
<dbReference type="PROSITE" id="PS50850">
    <property type="entry name" value="MFS"/>
    <property type="match status" value="1"/>
</dbReference>
<feature type="transmembrane region" description="Helical" evidence="8">
    <location>
        <begin position="213"/>
        <end position="239"/>
    </location>
</feature>
<dbReference type="PANTHER" id="PTHR23502:SF5">
    <property type="entry name" value="QUINIDINE RESISTANCE PROTEIN 3"/>
    <property type="match status" value="1"/>
</dbReference>
<reference evidence="10 11" key="1">
    <citation type="journal article" date="2011" name="Proc. Natl. Acad. Sci. U.S.A.">
        <title>Comparative genomics of xylose-fermenting fungi for enhanced biofuel production.</title>
        <authorList>
            <person name="Wohlbach D.J."/>
            <person name="Kuo A."/>
            <person name="Sato T.K."/>
            <person name="Potts K.M."/>
            <person name="Salamov A.A."/>
            <person name="LaButti K.M."/>
            <person name="Sun H."/>
            <person name="Clum A."/>
            <person name="Pangilinan J.L."/>
            <person name="Lindquist E.A."/>
            <person name="Lucas S."/>
            <person name="Lapidus A."/>
            <person name="Jin M."/>
            <person name="Gunawan C."/>
            <person name="Balan V."/>
            <person name="Dale B.E."/>
            <person name="Jeffries T.W."/>
            <person name="Zinkel R."/>
            <person name="Barry K.W."/>
            <person name="Grigoriev I.V."/>
            <person name="Gasch A.P."/>
        </authorList>
    </citation>
    <scope>NUCLEOTIDE SEQUENCE [LARGE SCALE GENOMIC DNA]</scope>
    <source>
        <strain evidence="11">ATCC 10573 / BCRC 21748 / CBS 615 / JCM 9827 / NBRC 10315 / NRRL Y-1498 / VKM Y-70</strain>
    </source>
</reference>
<evidence type="ECO:0000313" key="11">
    <source>
        <dbReference type="Proteomes" id="UP000000707"/>
    </source>
</evidence>
<gene>
    <name evidence="10" type="ORF">CANTEDRAFT_119582</name>
</gene>
<comment type="similarity">
    <text evidence="6">Belongs to the major facilitator superfamily. CAR1 family.</text>
</comment>
<dbReference type="GO" id="GO:0010509">
    <property type="term" value="P:intracellular polyamine homeostasis"/>
    <property type="evidence" value="ECO:0007669"/>
    <property type="project" value="TreeGrafter"/>
</dbReference>
<feature type="transmembrane region" description="Helical" evidence="8">
    <location>
        <begin position="516"/>
        <end position="536"/>
    </location>
</feature>
<dbReference type="InterPro" id="IPR036259">
    <property type="entry name" value="MFS_trans_sf"/>
</dbReference>
<dbReference type="OrthoDB" id="3936150at2759"/>
<dbReference type="KEGG" id="cten:18248712"/>
<evidence type="ECO:0000256" key="8">
    <source>
        <dbReference type="SAM" id="Phobius"/>
    </source>
</evidence>
<dbReference type="GO" id="GO:0005886">
    <property type="term" value="C:plasma membrane"/>
    <property type="evidence" value="ECO:0007669"/>
    <property type="project" value="TreeGrafter"/>
</dbReference>
<feature type="transmembrane region" description="Helical" evidence="8">
    <location>
        <begin position="121"/>
        <end position="144"/>
    </location>
</feature>
<dbReference type="GO" id="GO:0015203">
    <property type="term" value="F:polyamine transmembrane transporter activity"/>
    <property type="evidence" value="ECO:0007669"/>
    <property type="project" value="TreeGrafter"/>
</dbReference>
<dbReference type="PANTHER" id="PTHR23502">
    <property type="entry name" value="MAJOR FACILITATOR SUPERFAMILY"/>
    <property type="match status" value="1"/>
</dbReference>
<feature type="transmembrane region" description="Helical" evidence="8">
    <location>
        <begin position="609"/>
        <end position="629"/>
    </location>
</feature>
<evidence type="ECO:0000259" key="9">
    <source>
        <dbReference type="PROSITE" id="PS50850"/>
    </source>
</evidence>
<protein>
    <submittedName>
        <fullName evidence="10">MFS general substrate transporter</fullName>
    </submittedName>
</protein>
<feature type="transmembrane region" description="Helical" evidence="8">
    <location>
        <begin position="542"/>
        <end position="570"/>
    </location>
</feature>
<feature type="transmembrane region" description="Helical" evidence="8">
    <location>
        <begin position="278"/>
        <end position="296"/>
    </location>
</feature>
<evidence type="ECO:0000256" key="1">
    <source>
        <dbReference type="ARBA" id="ARBA00004141"/>
    </source>
</evidence>
<dbReference type="EMBL" id="GL996514">
    <property type="protein sequence ID" value="EGV65333.1"/>
    <property type="molecule type" value="Genomic_DNA"/>
</dbReference>
<sequence>MIQPHTQTGSPPPPDPPDDNGTSINPSPRRPSHSLSSLESINSNASSSHPPPQTIDQKVQKTTNSIAGPADEKPPLNHAPSNTSAKSNRVPLGQRRGLLAQITLIPEYEDPRDYGPRQKMVIVLIVALAAICGPMGTSILLPAIEDVGKDLHTSTSVVNVSVGIYLLAMGIFPLWWSAFSEKHGRRNVYLVSFTMFVGFCVGCSLAPSIQTLIVFRVLCGGCSASVQSVGAGTIGDLYVPSERGRAMGWYYLGPLMGPFLSPILGGAVAQAWGWRATQWVLVIVSGLSLMGILFLLPETLRKQDDMANIRKLLASAMQEHSDSEKSSGGGDNEEMMLDLVQSVVRSVRSEHEQQDDQDEFLGEPAGDSIMPSLSRLTTNRSAYSVRINMETLQHELSKSMSRKSVHTTKWQSFKHEAYEYMIRPMHSLVLLGYPPVLLVICYSSISFSLVYFFNLTISYAYSKSPYNFSSVIVGLLYIPNSVTYVIASILGGRWNDRLLRQYAAAHNGEIRPEARISWNLVTAVLLFPPACLIFGWTLDKGLIWVVSLIGTAIFGFAAMLVIGATVTCLVDTLPGKGATGVALNNLIRQILAAVASFIVEPLLRALGPGVLYSILTGIIIVASGVLVYLKRNGDRFRERYDLSTFYDKL</sequence>
<feature type="transmembrane region" description="Helical" evidence="8">
    <location>
        <begin position="188"/>
        <end position="207"/>
    </location>
</feature>
<feature type="compositionally biased region" description="Low complexity" evidence="7">
    <location>
        <begin position="33"/>
        <end position="48"/>
    </location>
</feature>
<dbReference type="RefSeq" id="XP_006685019.1">
    <property type="nucleotide sequence ID" value="XM_006684956.1"/>
</dbReference>
<feature type="transmembrane region" description="Helical" evidence="8">
    <location>
        <begin position="472"/>
        <end position="495"/>
    </location>
</feature>
<evidence type="ECO:0000256" key="2">
    <source>
        <dbReference type="ARBA" id="ARBA00022448"/>
    </source>
</evidence>
<dbReference type="InterPro" id="IPR011701">
    <property type="entry name" value="MFS"/>
</dbReference>
<feature type="region of interest" description="Disordered" evidence="7">
    <location>
        <begin position="1"/>
        <end position="92"/>
    </location>
</feature>
<keyword evidence="4 8" id="KW-1133">Transmembrane helix</keyword>
<evidence type="ECO:0000256" key="4">
    <source>
        <dbReference type="ARBA" id="ARBA00022989"/>
    </source>
</evidence>
<dbReference type="InterPro" id="IPR020846">
    <property type="entry name" value="MFS_dom"/>
</dbReference>
<feature type="transmembrane region" description="Helical" evidence="8">
    <location>
        <begin position="582"/>
        <end position="603"/>
    </location>
</feature>
<proteinExistence type="inferred from homology"/>
<organism evidence="11">
    <name type="scientific">Candida tenuis (strain ATCC 10573 / BCRC 21748 / CBS 615 / JCM 9827 / NBRC 10315 / NRRL Y-1498 / VKM Y-70)</name>
    <name type="common">Yeast</name>
    <name type="synonym">Yamadazyma tenuis</name>
    <dbReference type="NCBI Taxonomy" id="590646"/>
    <lineage>
        <taxon>Eukaryota</taxon>
        <taxon>Fungi</taxon>
        <taxon>Dikarya</taxon>
        <taxon>Ascomycota</taxon>
        <taxon>Saccharomycotina</taxon>
        <taxon>Pichiomycetes</taxon>
        <taxon>Debaryomycetaceae</taxon>
        <taxon>Yamadazyma</taxon>
    </lineage>
</organism>